<dbReference type="SUPFAM" id="SSF56281">
    <property type="entry name" value="Metallo-hydrolase/oxidoreductase"/>
    <property type="match status" value="1"/>
</dbReference>
<dbReference type="EMBL" id="RBKU01000001">
    <property type="protein sequence ID" value="RKR85315.1"/>
    <property type="molecule type" value="Genomic_DNA"/>
</dbReference>
<organism evidence="2 3">
    <name type="scientific">Mucilaginibacter gracilis</name>
    <dbReference type="NCBI Taxonomy" id="423350"/>
    <lineage>
        <taxon>Bacteria</taxon>
        <taxon>Pseudomonadati</taxon>
        <taxon>Bacteroidota</taxon>
        <taxon>Sphingobacteriia</taxon>
        <taxon>Sphingobacteriales</taxon>
        <taxon>Sphingobacteriaceae</taxon>
        <taxon>Mucilaginibacter</taxon>
    </lineage>
</organism>
<accession>A0A495J8J8</accession>
<dbReference type="Gene3D" id="3.60.15.10">
    <property type="entry name" value="Ribonuclease Z/Hydroxyacylglutathione hydrolase-like"/>
    <property type="match status" value="1"/>
</dbReference>
<dbReference type="Proteomes" id="UP000268007">
    <property type="component" value="Unassembled WGS sequence"/>
</dbReference>
<dbReference type="Pfam" id="PF12706">
    <property type="entry name" value="Lactamase_B_2"/>
    <property type="match status" value="1"/>
</dbReference>
<dbReference type="PANTHER" id="PTHR15032">
    <property type="entry name" value="N-ACYL-PHOSPHATIDYLETHANOLAMINE-HYDROLYZING PHOSPHOLIPASE D"/>
    <property type="match status" value="1"/>
</dbReference>
<sequence>MTAVVGCGVIKSMGNNPDGAALARLDTLPNYKDSGFQNLVKRPDSTVKHNRLFSILSNRRQPIRPCYKLPWVKTNLKTLAASAPTVVWFGHSSLLIKTIDCNILIDPVFSNHAGPVPGVMRAFGGTKHYHAKDMPPIDVLIISHDHYDHLDYRTFKKLRASIKMAVVPMGVGSHLIYWGFDPGKIIELNWNQSVTLPGVIVTATPAQHHSNRKFTQHDKTLWASYVIQLGSYRLFYGGDGGYGTHFEQIGRRYGPFDLALLECGQYNQPYVHLGLGQPAQAAVDLRARLLQPIHWAKFPEANHPWDEPIETLLQAAQKLGVQVNVPRIGEPYTLGDPPRQVIWWDF</sequence>
<evidence type="ECO:0000313" key="3">
    <source>
        <dbReference type="Proteomes" id="UP000268007"/>
    </source>
</evidence>
<dbReference type="AlphaFoldDB" id="A0A495J8J8"/>
<keyword evidence="3" id="KW-1185">Reference proteome</keyword>
<dbReference type="GO" id="GO:0070290">
    <property type="term" value="F:N-acylphosphatidylethanolamine-specific phospholipase D activity"/>
    <property type="evidence" value="ECO:0007669"/>
    <property type="project" value="InterPro"/>
</dbReference>
<name>A0A495J8J8_9SPHI</name>
<dbReference type="InterPro" id="IPR001279">
    <property type="entry name" value="Metallo-B-lactamas"/>
</dbReference>
<proteinExistence type="predicted"/>
<dbReference type="InterPro" id="IPR036866">
    <property type="entry name" value="RibonucZ/Hydroxyglut_hydro"/>
</dbReference>
<evidence type="ECO:0000259" key="1">
    <source>
        <dbReference type="Pfam" id="PF12706"/>
    </source>
</evidence>
<reference evidence="2 3" key="1">
    <citation type="submission" date="2018-10" db="EMBL/GenBank/DDBJ databases">
        <title>Genomic Encyclopedia of Archaeal and Bacterial Type Strains, Phase II (KMG-II): from individual species to whole genera.</title>
        <authorList>
            <person name="Goeker M."/>
        </authorList>
    </citation>
    <scope>NUCLEOTIDE SEQUENCE [LARGE SCALE GENOMIC DNA]</scope>
    <source>
        <strain evidence="2 3">DSM 18602</strain>
    </source>
</reference>
<dbReference type="GO" id="GO:0008270">
    <property type="term" value="F:zinc ion binding"/>
    <property type="evidence" value="ECO:0007669"/>
    <property type="project" value="InterPro"/>
</dbReference>
<comment type="caution">
    <text evidence="2">The sequence shown here is derived from an EMBL/GenBank/DDBJ whole genome shotgun (WGS) entry which is preliminary data.</text>
</comment>
<dbReference type="InterPro" id="IPR024884">
    <property type="entry name" value="NAPE-PLD"/>
</dbReference>
<evidence type="ECO:0000313" key="2">
    <source>
        <dbReference type="EMBL" id="RKR85315.1"/>
    </source>
</evidence>
<dbReference type="PIRSF" id="PIRSF038896">
    <property type="entry name" value="NAPE-PLD"/>
    <property type="match status" value="1"/>
</dbReference>
<feature type="domain" description="Metallo-beta-lactamase" evidence="1">
    <location>
        <begin position="102"/>
        <end position="295"/>
    </location>
</feature>
<gene>
    <name evidence="2" type="ORF">BDD43_5579</name>
</gene>
<dbReference type="GO" id="GO:0005737">
    <property type="term" value="C:cytoplasm"/>
    <property type="evidence" value="ECO:0007669"/>
    <property type="project" value="TreeGrafter"/>
</dbReference>
<dbReference type="PANTHER" id="PTHR15032:SF4">
    <property type="entry name" value="N-ACYL-PHOSPHATIDYLETHANOLAMINE-HYDROLYZING PHOSPHOLIPASE D"/>
    <property type="match status" value="1"/>
</dbReference>
<protein>
    <submittedName>
        <fullName evidence="2">L-ascorbate metabolism protein UlaG (Beta-lactamase superfamily)</fullName>
    </submittedName>
</protein>